<feature type="transmembrane region" description="Helical" evidence="7">
    <location>
        <begin position="74"/>
        <end position="98"/>
    </location>
</feature>
<keyword evidence="3 7" id="KW-0812">Transmembrane</keyword>
<dbReference type="EMBL" id="JBHSTI010000008">
    <property type="protein sequence ID" value="MFC6237980.1"/>
    <property type="molecule type" value="Genomic_DNA"/>
</dbReference>
<feature type="transmembrane region" description="Helical" evidence="7">
    <location>
        <begin position="204"/>
        <end position="226"/>
    </location>
</feature>
<keyword evidence="5 7" id="KW-1133">Transmembrane helix</keyword>
<organism evidence="9 10">
    <name type="scientific">Longivirga aurantiaca</name>
    <dbReference type="NCBI Taxonomy" id="1837743"/>
    <lineage>
        <taxon>Bacteria</taxon>
        <taxon>Bacillati</taxon>
        <taxon>Actinomycetota</taxon>
        <taxon>Actinomycetes</taxon>
        <taxon>Sporichthyales</taxon>
        <taxon>Sporichthyaceae</taxon>
        <taxon>Longivirga</taxon>
    </lineage>
</organism>
<evidence type="ECO:0000256" key="3">
    <source>
        <dbReference type="ARBA" id="ARBA00022692"/>
    </source>
</evidence>
<dbReference type="Pfam" id="PF01569">
    <property type="entry name" value="PAP2"/>
    <property type="match status" value="1"/>
</dbReference>
<dbReference type="InterPro" id="IPR036938">
    <property type="entry name" value="PAP2/HPO_sf"/>
</dbReference>
<keyword evidence="6 7" id="KW-0472">Membrane</keyword>
<evidence type="ECO:0000256" key="4">
    <source>
        <dbReference type="ARBA" id="ARBA00022801"/>
    </source>
</evidence>
<evidence type="ECO:0000259" key="8">
    <source>
        <dbReference type="SMART" id="SM00014"/>
    </source>
</evidence>
<accession>A0ABW1T137</accession>
<feature type="domain" description="Phosphatidic acid phosphatase type 2/haloperoxidase" evidence="8">
    <location>
        <begin position="104"/>
        <end position="218"/>
    </location>
</feature>
<dbReference type="InterPro" id="IPR000326">
    <property type="entry name" value="PAP2/HPO"/>
</dbReference>
<keyword evidence="2" id="KW-1003">Cell membrane</keyword>
<evidence type="ECO:0000256" key="5">
    <source>
        <dbReference type="ARBA" id="ARBA00022989"/>
    </source>
</evidence>
<dbReference type="RefSeq" id="WP_386765773.1">
    <property type="nucleotide sequence ID" value="NZ_JBHSTI010000008.1"/>
</dbReference>
<dbReference type="SMART" id="SM00014">
    <property type="entry name" value="acidPPc"/>
    <property type="match status" value="1"/>
</dbReference>
<feature type="transmembrane region" description="Helical" evidence="7">
    <location>
        <begin position="105"/>
        <end position="127"/>
    </location>
</feature>
<keyword evidence="10" id="KW-1185">Reference proteome</keyword>
<dbReference type="PANTHER" id="PTHR14969">
    <property type="entry name" value="SPHINGOSINE-1-PHOSPHATE PHOSPHOHYDROLASE"/>
    <property type="match status" value="1"/>
</dbReference>
<evidence type="ECO:0000256" key="1">
    <source>
        <dbReference type="ARBA" id="ARBA00004651"/>
    </source>
</evidence>
<sequence length="237" mass="25506">MSTTVPRPAVSKQDLPLVTRRGGAWGAFWATLAVIALAVLVERDWAPLVDIDTGVLETVRRWALRNDWAVEVSLWLQSAGSFRVAAWVGVAGVLLLLARRRYWQALTLALLASLAPLVANLIKPLVARERPIWDVYLATEDSFSYPSGHATCGIAVYLAVGVALGALLRNRVAGAFVVLAFSLVGIAIGLSRIVLGVHYPSDVVGGWCVAIAFAGLLGALFVLPPYEPHLKAARLRH</sequence>
<evidence type="ECO:0000256" key="6">
    <source>
        <dbReference type="ARBA" id="ARBA00023136"/>
    </source>
</evidence>
<proteinExistence type="predicted"/>
<dbReference type="PANTHER" id="PTHR14969:SF62">
    <property type="entry name" value="DECAPRENYLPHOSPHORYL-5-PHOSPHORIBOSE PHOSPHATASE RV3807C-RELATED"/>
    <property type="match status" value="1"/>
</dbReference>
<name>A0ABW1T137_9ACTN</name>
<reference evidence="10" key="1">
    <citation type="journal article" date="2019" name="Int. J. Syst. Evol. Microbiol.">
        <title>The Global Catalogue of Microorganisms (GCM) 10K type strain sequencing project: providing services to taxonomists for standard genome sequencing and annotation.</title>
        <authorList>
            <consortium name="The Broad Institute Genomics Platform"/>
            <consortium name="The Broad Institute Genome Sequencing Center for Infectious Disease"/>
            <person name="Wu L."/>
            <person name="Ma J."/>
        </authorList>
    </citation>
    <scope>NUCLEOTIDE SEQUENCE [LARGE SCALE GENOMIC DNA]</scope>
    <source>
        <strain evidence="10">CGMCC 4.7317</strain>
    </source>
</reference>
<evidence type="ECO:0000256" key="7">
    <source>
        <dbReference type="SAM" id="Phobius"/>
    </source>
</evidence>
<keyword evidence="4" id="KW-0378">Hydrolase</keyword>
<protein>
    <submittedName>
        <fullName evidence="9">Phosphatase PAP2 family protein</fullName>
    </submittedName>
</protein>
<dbReference type="CDD" id="cd03392">
    <property type="entry name" value="PAP2_like_2"/>
    <property type="match status" value="1"/>
</dbReference>
<comment type="subcellular location">
    <subcellularLocation>
        <location evidence="1">Cell membrane</location>
        <topology evidence="1">Multi-pass membrane protein</topology>
    </subcellularLocation>
</comment>
<dbReference type="Gene3D" id="1.20.144.10">
    <property type="entry name" value="Phosphatidic acid phosphatase type 2/haloperoxidase"/>
    <property type="match status" value="1"/>
</dbReference>
<evidence type="ECO:0000256" key="2">
    <source>
        <dbReference type="ARBA" id="ARBA00022475"/>
    </source>
</evidence>
<dbReference type="SUPFAM" id="SSF48317">
    <property type="entry name" value="Acid phosphatase/Vanadium-dependent haloperoxidase"/>
    <property type="match status" value="1"/>
</dbReference>
<evidence type="ECO:0000313" key="10">
    <source>
        <dbReference type="Proteomes" id="UP001596138"/>
    </source>
</evidence>
<feature type="transmembrane region" description="Helical" evidence="7">
    <location>
        <begin position="147"/>
        <end position="168"/>
    </location>
</feature>
<dbReference type="Proteomes" id="UP001596138">
    <property type="component" value="Unassembled WGS sequence"/>
</dbReference>
<feature type="transmembrane region" description="Helical" evidence="7">
    <location>
        <begin position="175"/>
        <end position="198"/>
    </location>
</feature>
<comment type="caution">
    <text evidence="9">The sequence shown here is derived from an EMBL/GenBank/DDBJ whole genome shotgun (WGS) entry which is preliminary data.</text>
</comment>
<gene>
    <name evidence="9" type="ORF">ACFQGU_08825</name>
</gene>
<evidence type="ECO:0000313" key="9">
    <source>
        <dbReference type="EMBL" id="MFC6237980.1"/>
    </source>
</evidence>
<feature type="transmembrane region" description="Helical" evidence="7">
    <location>
        <begin position="22"/>
        <end position="41"/>
    </location>
</feature>